<sequence length="348" mass="39095">MGSNYQQLQEVLDKAVDRNKVFGTSFCIRHGGNEWCGASGDLEVNQQYFIASTTKLFVTAAILKYRSVGLLSLDDGIGKHLPQHIISGLHVLKGKDHSEDITIRHLLAHTSGLPDYFQGKDGGGDSLEKLLKTNTDKQWDFEKALERSKMLTPPFAPGQAKKAHYSDTNFQLLGRIIEAISGRSLQEVFIELIFTPLGLENTYLYADAKDRRPKAFYYKGLPLHIPKAMTSFGADGGIVSTSGEMMVFLEAFFNGRLFPVEYIEELQVWNRIFFPMQSGIGIHRFKLLRIFDPFGRMPELIGHSGLSGALAFCNPKRGLYVTGTVNQLAYPDTSFRLIIKLIQRVLRR</sequence>
<dbReference type="SUPFAM" id="SSF56601">
    <property type="entry name" value="beta-lactamase/transpeptidase-like"/>
    <property type="match status" value="1"/>
</dbReference>
<dbReference type="RefSeq" id="WP_379021466.1">
    <property type="nucleotide sequence ID" value="NZ_JBHRTA010000027.1"/>
</dbReference>
<dbReference type="GO" id="GO:0016787">
    <property type="term" value="F:hydrolase activity"/>
    <property type="evidence" value="ECO:0007669"/>
    <property type="project" value="UniProtKB-KW"/>
</dbReference>
<keyword evidence="2" id="KW-0378">Hydrolase</keyword>
<accession>A0ABV7JHN3</accession>
<dbReference type="Gene3D" id="3.40.710.10">
    <property type="entry name" value="DD-peptidase/beta-lactamase superfamily"/>
    <property type="match status" value="1"/>
</dbReference>
<dbReference type="PANTHER" id="PTHR43283">
    <property type="entry name" value="BETA-LACTAMASE-RELATED"/>
    <property type="match status" value="1"/>
</dbReference>
<evidence type="ECO:0000313" key="2">
    <source>
        <dbReference type="EMBL" id="MFC3197610.1"/>
    </source>
</evidence>
<evidence type="ECO:0000259" key="1">
    <source>
        <dbReference type="Pfam" id="PF00144"/>
    </source>
</evidence>
<dbReference type="EMBL" id="JBHRTA010000027">
    <property type="protein sequence ID" value="MFC3197610.1"/>
    <property type="molecule type" value="Genomic_DNA"/>
</dbReference>
<dbReference type="InterPro" id="IPR001466">
    <property type="entry name" value="Beta-lactam-related"/>
</dbReference>
<feature type="domain" description="Beta-lactamase-related" evidence="1">
    <location>
        <begin position="9"/>
        <end position="330"/>
    </location>
</feature>
<proteinExistence type="predicted"/>
<dbReference type="InterPro" id="IPR012338">
    <property type="entry name" value="Beta-lactam/transpept-like"/>
</dbReference>
<protein>
    <submittedName>
        <fullName evidence="2">Serine hydrolase domain-containing protein</fullName>
        <ecNumber evidence="2">3.-.-.-</ecNumber>
    </submittedName>
</protein>
<name>A0ABV7JHN3_9SPHI</name>
<evidence type="ECO:0000313" key="3">
    <source>
        <dbReference type="Proteomes" id="UP001595526"/>
    </source>
</evidence>
<dbReference type="PANTHER" id="PTHR43283:SF3">
    <property type="entry name" value="BETA-LACTAMASE FAMILY PROTEIN (AFU_ORTHOLOGUE AFUA_5G07500)"/>
    <property type="match status" value="1"/>
</dbReference>
<dbReference type="EC" id="3.-.-.-" evidence="2"/>
<comment type="caution">
    <text evidence="2">The sequence shown here is derived from an EMBL/GenBank/DDBJ whole genome shotgun (WGS) entry which is preliminary data.</text>
</comment>
<dbReference type="Pfam" id="PF00144">
    <property type="entry name" value="Beta-lactamase"/>
    <property type="match status" value="1"/>
</dbReference>
<dbReference type="Proteomes" id="UP001595526">
    <property type="component" value="Unassembled WGS sequence"/>
</dbReference>
<gene>
    <name evidence="2" type="ORF">ACFOET_08305</name>
</gene>
<reference evidence="3" key="1">
    <citation type="journal article" date="2019" name="Int. J. Syst. Evol. Microbiol.">
        <title>The Global Catalogue of Microorganisms (GCM) 10K type strain sequencing project: providing services to taxonomists for standard genome sequencing and annotation.</title>
        <authorList>
            <consortium name="The Broad Institute Genomics Platform"/>
            <consortium name="The Broad Institute Genome Sequencing Center for Infectious Disease"/>
            <person name="Wu L."/>
            <person name="Ma J."/>
        </authorList>
    </citation>
    <scope>NUCLEOTIDE SEQUENCE [LARGE SCALE GENOMIC DNA]</scope>
    <source>
        <strain evidence="3">KCTC 52416</strain>
    </source>
</reference>
<dbReference type="InterPro" id="IPR050789">
    <property type="entry name" value="Diverse_Enzym_Activities"/>
</dbReference>
<keyword evidence="3" id="KW-1185">Reference proteome</keyword>
<organism evidence="2 3">
    <name type="scientific">Parapedobacter deserti</name>
    <dbReference type="NCBI Taxonomy" id="1912957"/>
    <lineage>
        <taxon>Bacteria</taxon>
        <taxon>Pseudomonadati</taxon>
        <taxon>Bacteroidota</taxon>
        <taxon>Sphingobacteriia</taxon>
        <taxon>Sphingobacteriales</taxon>
        <taxon>Sphingobacteriaceae</taxon>
        <taxon>Parapedobacter</taxon>
    </lineage>
</organism>